<keyword evidence="1" id="KW-0175">Coiled coil</keyword>
<feature type="coiled-coil region" evidence="1">
    <location>
        <begin position="3"/>
        <end position="34"/>
    </location>
</feature>
<dbReference type="InterPro" id="IPR013974">
    <property type="entry name" value="SAF"/>
</dbReference>
<dbReference type="Pfam" id="PF08666">
    <property type="entry name" value="SAF"/>
    <property type="match status" value="1"/>
</dbReference>
<dbReference type="SMART" id="SM00858">
    <property type="entry name" value="SAF"/>
    <property type="match status" value="1"/>
</dbReference>
<evidence type="ECO:0000313" key="4">
    <source>
        <dbReference type="EMBL" id="MCX7572124.1"/>
    </source>
</evidence>
<reference evidence="4 5" key="1">
    <citation type="submission" date="2022-11" db="EMBL/GenBank/DDBJ databases">
        <title>Study of microbial diversity in lake waters.</title>
        <authorList>
            <person name="Zhang J."/>
        </authorList>
    </citation>
    <scope>NUCLEOTIDE SEQUENCE [LARGE SCALE GENOMIC DNA]</scope>
    <source>
        <strain evidence="4 5">DT12</strain>
    </source>
</reference>
<dbReference type="CDD" id="cd11614">
    <property type="entry name" value="SAF_CpaB_FlgA_like"/>
    <property type="match status" value="1"/>
</dbReference>
<feature type="compositionally biased region" description="Low complexity" evidence="2">
    <location>
        <begin position="274"/>
        <end position="284"/>
    </location>
</feature>
<feature type="domain" description="SAF" evidence="3">
    <location>
        <begin position="36"/>
        <end position="98"/>
    </location>
</feature>
<comment type="caution">
    <text evidence="4">The sequence shown here is derived from an EMBL/GenBank/DDBJ whole genome shotgun (WGS) entry which is preliminary data.</text>
</comment>
<dbReference type="Proteomes" id="UP001208017">
    <property type="component" value="Unassembled WGS sequence"/>
</dbReference>
<evidence type="ECO:0000256" key="1">
    <source>
        <dbReference type="SAM" id="Coils"/>
    </source>
</evidence>
<dbReference type="Gene3D" id="3.90.1210.10">
    <property type="entry name" value="Antifreeze-like/N-acetylneuraminic acid synthase C-terminal domain"/>
    <property type="match status" value="1"/>
</dbReference>
<feature type="compositionally biased region" description="Polar residues" evidence="2">
    <location>
        <begin position="301"/>
        <end position="324"/>
    </location>
</feature>
<evidence type="ECO:0000259" key="3">
    <source>
        <dbReference type="SMART" id="SM00858"/>
    </source>
</evidence>
<keyword evidence="5" id="KW-1185">Reference proteome</keyword>
<protein>
    <submittedName>
        <fullName evidence="4">SAF domain-containing protein</fullName>
    </submittedName>
</protein>
<gene>
    <name evidence="4" type="ORF">OS242_19560</name>
</gene>
<evidence type="ECO:0000313" key="5">
    <source>
        <dbReference type="Proteomes" id="UP001208017"/>
    </source>
</evidence>
<organism evidence="4 5">
    <name type="scientific">Tumebacillus lacus</name>
    <dbReference type="NCBI Taxonomy" id="2995335"/>
    <lineage>
        <taxon>Bacteria</taxon>
        <taxon>Bacillati</taxon>
        <taxon>Bacillota</taxon>
        <taxon>Bacilli</taxon>
        <taxon>Bacillales</taxon>
        <taxon>Alicyclobacillaceae</taxon>
        <taxon>Tumebacillus</taxon>
    </lineage>
</organism>
<dbReference type="EMBL" id="JAPMLT010000016">
    <property type="protein sequence ID" value="MCX7572124.1"/>
    <property type="molecule type" value="Genomic_DNA"/>
</dbReference>
<dbReference type="RefSeq" id="WP_267153375.1">
    <property type="nucleotide sequence ID" value="NZ_JAPMLT010000016.1"/>
</dbReference>
<accession>A0ABT3X5F5</accession>
<proteinExistence type="predicted"/>
<evidence type="ECO:0000256" key="2">
    <source>
        <dbReference type="SAM" id="MobiDB-lite"/>
    </source>
</evidence>
<feature type="region of interest" description="Disordered" evidence="2">
    <location>
        <begin position="244"/>
        <end position="324"/>
    </location>
</feature>
<name>A0ABT3X5F5_9BACL</name>
<sequence>MTYNQMDKKQEEMEARYQQMIEEQRTLLEQEQANRQKVYVINRDVPAGTLISEADLVAVDIPETGVPANAISDEKYPVGKYTKIEIKQNTPLTAAMFYDEGITPNDARMQEFKVIFLPSDLAKDQVVDVRIKYPTGHDFIVLAKKKVKSLVENTVSLEMEEKEILMMSSAIVDAYLNNGMIYALTYVDPTVQEKPAVNYPPKPEVRDLILNDPNVLSAAKRGLEERMRTTLDADLAEVDENGKAKQVGGIIEERAYNKPPGWKMSTPPPQPSQNGTPNGTNGNTGTSGSGTNGGTLPATGGSATRQPDQQKSLFDQHTNDSVAP</sequence>